<sequence>MLEYEICDQTVPDIIKNKLKLVLWFNQQRSAGIPVSGAVCAAKAKQFFEELKIPVDFNATSGWLTRFKQRYCISQITVQGEKLSSDTSAAEDFVLEFRIFVRGENLSAEQIYNPDETGLYWKCFPQKTLAYENEKYEMGHKKQKQSITVLHRTNASGSHF</sequence>
<feature type="domain" description="HTH CENPB-type" evidence="3">
    <location>
        <begin position="5"/>
        <end position="77"/>
    </location>
</feature>
<dbReference type="AlphaFoldDB" id="A0A4Y2GTF5"/>
<name>A0A4Y2GTF5_ARAVE</name>
<dbReference type="Gene3D" id="1.10.10.60">
    <property type="entry name" value="Homeodomain-like"/>
    <property type="match status" value="1"/>
</dbReference>
<evidence type="ECO:0000256" key="1">
    <source>
        <dbReference type="ARBA" id="ARBA00004123"/>
    </source>
</evidence>
<dbReference type="SUPFAM" id="SSF46689">
    <property type="entry name" value="Homeodomain-like"/>
    <property type="match status" value="1"/>
</dbReference>
<dbReference type="InterPro" id="IPR050863">
    <property type="entry name" value="CenT-Element_Derived"/>
</dbReference>
<comment type="caution">
    <text evidence="4">The sequence shown here is derived from an EMBL/GenBank/DDBJ whole genome shotgun (WGS) entry which is preliminary data.</text>
</comment>
<protein>
    <submittedName>
        <fullName evidence="4">Jerky-like</fullName>
    </submittedName>
</protein>
<keyword evidence="5" id="KW-1185">Reference proteome</keyword>
<dbReference type="GO" id="GO:0005634">
    <property type="term" value="C:nucleus"/>
    <property type="evidence" value="ECO:0007669"/>
    <property type="project" value="UniProtKB-SubCell"/>
</dbReference>
<dbReference type="OrthoDB" id="6435778at2759"/>
<dbReference type="PROSITE" id="PS51253">
    <property type="entry name" value="HTH_CENPB"/>
    <property type="match status" value="1"/>
</dbReference>
<dbReference type="PANTHER" id="PTHR19303:SF16">
    <property type="entry name" value="JERKY PROTEIN HOMOLOG-LIKE"/>
    <property type="match status" value="1"/>
</dbReference>
<dbReference type="SMART" id="SM00674">
    <property type="entry name" value="CENPB"/>
    <property type="match status" value="1"/>
</dbReference>
<accession>A0A4Y2GTF5</accession>
<reference evidence="4 5" key="1">
    <citation type="journal article" date="2019" name="Sci. Rep.">
        <title>Orb-weaving spider Araneus ventricosus genome elucidates the spidroin gene catalogue.</title>
        <authorList>
            <person name="Kono N."/>
            <person name="Nakamura H."/>
            <person name="Ohtoshi R."/>
            <person name="Moran D.A.P."/>
            <person name="Shinohara A."/>
            <person name="Yoshida Y."/>
            <person name="Fujiwara M."/>
            <person name="Mori M."/>
            <person name="Tomita M."/>
            <person name="Arakawa K."/>
        </authorList>
    </citation>
    <scope>NUCLEOTIDE SEQUENCE [LARGE SCALE GENOMIC DNA]</scope>
</reference>
<gene>
    <name evidence="4" type="primary">Jrkl_21</name>
    <name evidence="4" type="ORF">AVEN_190359_1</name>
</gene>
<proteinExistence type="predicted"/>
<dbReference type="InterPro" id="IPR009057">
    <property type="entry name" value="Homeodomain-like_sf"/>
</dbReference>
<dbReference type="EMBL" id="BGPR01001515">
    <property type="protein sequence ID" value="GBM55778.1"/>
    <property type="molecule type" value="Genomic_DNA"/>
</dbReference>
<dbReference type="PANTHER" id="PTHR19303">
    <property type="entry name" value="TRANSPOSON"/>
    <property type="match status" value="1"/>
</dbReference>
<dbReference type="InterPro" id="IPR006600">
    <property type="entry name" value="HTH_CenpB_DNA-bd_dom"/>
</dbReference>
<comment type="subcellular location">
    <subcellularLocation>
        <location evidence="1">Nucleus</location>
    </subcellularLocation>
</comment>
<dbReference type="Pfam" id="PF03221">
    <property type="entry name" value="HTH_Tnp_Tc5"/>
    <property type="match status" value="1"/>
</dbReference>
<dbReference type="GO" id="GO:0003677">
    <property type="term" value="F:DNA binding"/>
    <property type="evidence" value="ECO:0007669"/>
    <property type="project" value="UniProtKB-KW"/>
</dbReference>
<evidence type="ECO:0000259" key="3">
    <source>
        <dbReference type="PROSITE" id="PS51253"/>
    </source>
</evidence>
<evidence type="ECO:0000313" key="4">
    <source>
        <dbReference type="EMBL" id="GBM55778.1"/>
    </source>
</evidence>
<organism evidence="4 5">
    <name type="scientific">Araneus ventricosus</name>
    <name type="common">Orbweaver spider</name>
    <name type="synonym">Epeira ventricosa</name>
    <dbReference type="NCBI Taxonomy" id="182803"/>
    <lineage>
        <taxon>Eukaryota</taxon>
        <taxon>Metazoa</taxon>
        <taxon>Ecdysozoa</taxon>
        <taxon>Arthropoda</taxon>
        <taxon>Chelicerata</taxon>
        <taxon>Arachnida</taxon>
        <taxon>Araneae</taxon>
        <taxon>Araneomorphae</taxon>
        <taxon>Entelegynae</taxon>
        <taxon>Araneoidea</taxon>
        <taxon>Araneidae</taxon>
        <taxon>Araneus</taxon>
    </lineage>
</organism>
<keyword evidence="2" id="KW-0238">DNA-binding</keyword>
<evidence type="ECO:0000256" key="2">
    <source>
        <dbReference type="ARBA" id="ARBA00023125"/>
    </source>
</evidence>
<evidence type="ECO:0000313" key="5">
    <source>
        <dbReference type="Proteomes" id="UP000499080"/>
    </source>
</evidence>
<dbReference type="Proteomes" id="UP000499080">
    <property type="component" value="Unassembled WGS sequence"/>
</dbReference>